<reference evidence="2 3" key="1">
    <citation type="journal article" date="2010" name="Proc. Natl. Acad. Sci. U.S.A.">
        <title>A Nitrospira metagenome illuminates the physiology and evolution of globally important nitrite-oxidizing bacteria.</title>
        <authorList>
            <person name="Lucker S."/>
            <person name="Wagner M."/>
            <person name="Maixner F."/>
            <person name="Pelletier E."/>
            <person name="Koch H."/>
            <person name="Vacherie B."/>
            <person name="Rattei T."/>
            <person name="Sinninghe Damste J."/>
            <person name="Spieck E."/>
            <person name="Le Paslier D."/>
            <person name="Daims H."/>
        </authorList>
    </citation>
    <scope>NUCLEOTIDE SEQUENCE [LARGE SCALE GENOMIC DNA]</scope>
</reference>
<dbReference type="HOGENOM" id="CLU_092699_0_0_0"/>
<dbReference type="OrthoDB" id="9792366at2"/>
<evidence type="ECO:0000256" key="1">
    <source>
        <dbReference type="SAM" id="SignalP"/>
    </source>
</evidence>
<evidence type="ECO:0000313" key="3">
    <source>
        <dbReference type="Proteomes" id="UP000001660"/>
    </source>
</evidence>
<sequence>MREMIRALSVLVLTLSPIACAHSADSPSTETSQTAAHPVKVAETKAVLRDLWLGHILSIRNVAVATMDKNASARSVAEAGVLANAEQIARSIEPFYGKPAADKLFTLLAGHYQGIREYLDATVAGSASQQEAAVKVLTANAAEISTFLSSANPNLPKDTLMGLLMAHAAHHLTQFQQLKDGEYAREAETWKGMKQHIYVVADALTQALAAQFPAQF</sequence>
<protein>
    <submittedName>
        <fullName evidence="2">Uncharacterized protein</fullName>
    </submittedName>
</protein>
<feature type="signal peptide" evidence="1">
    <location>
        <begin position="1"/>
        <end position="21"/>
    </location>
</feature>
<evidence type="ECO:0000313" key="2">
    <source>
        <dbReference type="EMBL" id="CBK43326.1"/>
    </source>
</evidence>
<dbReference type="EMBL" id="FP929003">
    <property type="protein sequence ID" value="CBK43326.1"/>
    <property type="molecule type" value="Genomic_DNA"/>
</dbReference>
<name>D8P7I0_9BACT</name>
<accession>D8P7I0</accession>
<gene>
    <name evidence="2" type="ORF">NIDE3648</name>
</gene>
<keyword evidence="1" id="KW-0732">Signal</keyword>
<feature type="chain" id="PRO_5003119668" evidence="1">
    <location>
        <begin position="22"/>
        <end position="216"/>
    </location>
</feature>
<dbReference type="KEGG" id="nde:NIDE3648"/>
<dbReference type="Proteomes" id="UP000001660">
    <property type="component" value="Chromosome"/>
</dbReference>
<dbReference type="AlphaFoldDB" id="D8P7I0"/>
<proteinExistence type="predicted"/>
<organism evidence="2 3">
    <name type="scientific">Nitrospira defluvii</name>
    <dbReference type="NCBI Taxonomy" id="330214"/>
    <lineage>
        <taxon>Bacteria</taxon>
        <taxon>Pseudomonadati</taxon>
        <taxon>Nitrospirota</taxon>
        <taxon>Nitrospiria</taxon>
        <taxon>Nitrospirales</taxon>
        <taxon>Nitrospiraceae</taxon>
        <taxon>Nitrospira</taxon>
    </lineage>
</organism>
<keyword evidence="3" id="KW-1185">Reference proteome</keyword>